<dbReference type="Proteomes" id="UP000638849">
    <property type="component" value="Unassembled WGS sequence"/>
</dbReference>
<comment type="caution">
    <text evidence="2">The sequence shown here is derived from an EMBL/GenBank/DDBJ whole genome shotgun (WGS) entry which is preliminary data.</text>
</comment>
<feature type="region of interest" description="Disordered" evidence="1">
    <location>
        <begin position="154"/>
        <end position="179"/>
    </location>
</feature>
<evidence type="ECO:0000313" key="3">
    <source>
        <dbReference type="Proteomes" id="UP000638849"/>
    </source>
</evidence>
<proteinExistence type="predicted"/>
<dbReference type="EMBL" id="JAEEAQ010000005">
    <property type="protein sequence ID" value="MBI0311634.1"/>
    <property type="molecule type" value="Genomic_DNA"/>
</dbReference>
<gene>
    <name evidence="2" type="ORF">JBF12_01000</name>
</gene>
<reference evidence="2 3" key="1">
    <citation type="submission" date="2020-12" db="EMBL/GenBank/DDBJ databases">
        <authorList>
            <person name="Kusuma A.B."/>
            <person name="Nouioui I."/>
            <person name="Goodfellow M."/>
        </authorList>
    </citation>
    <scope>NUCLEOTIDE SEQUENCE [LARGE SCALE GENOMIC DNA]</scope>
    <source>
        <strain evidence="2 3">DSM 41764</strain>
    </source>
</reference>
<name>A0ABS0R3U7_9ACTN</name>
<keyword evidence="3" id="KW-1185">Reference proteome</keyword>
<organism evidence="2 3">
    <name type="scientific">Streptomyces javensis</name>
    <dbReference type="NCBI Taxonomy" id="114698"/>
    <lineage>
        <taxon>Bacteria</taxon>
        <taxon>Bacillati</taxon>
        <taxon>Actinomycetota</taxon>
        <taxon>Actinomycetes</taxon>
        <taxon>Kitasatosporales</taxon>
        <taxon>Streptomycetaceae</taxon>
        <taxon>Streptomyces</taxon>
        <taxon>Streptomyces violaceusniger group</taxon>
    </lineage>
</organism>
<feature type="compositionally biased region" description="Acidic residues" evidence="1">
    <location>
        <begin position="161"/>
        <end position="179"/>
    </location>
</feature>
<evidence type="ECO:0000313" key="2">
    <source>
        <dbReference type="EMBL" id="MBI0311634.1"/>
    </source>
</evidence>
<sequence>MTKTGNDQLKRRARRIARDTGRRFPDVLAELPGQRRRAPSKELVLVCSGLVHPIDGGHCARPAGHRMHEWGWGGCSDDPHHPAHIWQGYFDARAAADRAQHEAWLASLTQEERAEYEAEEEAAYWADMADEAREPYDAQAEKSLEYALDAADEERWAAEAEAQEDASGYDEDAWDEDCR</sequence>
<accession>A0ABS0R3U7</accession>
<evidence type="ECO:0000256" key="1">
    <source>
        <dbReference type="SAM" id="MobiDB-lite"/>
    </source>
</evidence>
<protein>
    <submittedName>
        <fullName evidence="2">Uncharacterized protein</fullName>
    </submittedName>
</protein>